<keyword evidence="3" id="KW-1133">Transmembrane helix</keyword>
<reference evidence="5 6" key="1">
    <citation type="submission" date="2016-05" db="EMBL/GenBank/DDBJ databases">
        <title>Paenibacillus oryzae. sp. nov., isolated from the rice root.</title>
        <authorList>
            <person name="Zhang J."/>
            <person name="Zhang X."/>
        </authorList>
    </citation>
    <scope>NUCLEOTIDE SEQUENCE [LARGE SCALE GENOMIC DNA]</scope>
    <source>
        <strain evidence="5 6">1DrF-4</strain>
    </source>
</reference>
<dbReference type="InterPro" id="IPR000620">
    <property type="entry name" value="EamA_dom"/>
</dbReference>
<keyword evidence="3" id="KW-0472">Membrane</keyword>
<evidence type="ECO:0000256" key="1">
    <source>
        <dbReference type="ARBA" id="ARBA00004127"/>
    </source>
</evidence>
<dbReference type="Pfam" id="PF00892">
    <property type="entry name" value="EamA"/>
    <property type="match status" value="1"/>
</dbReference>
<dbReference type="AlphaFoldDB" id="A0A1A5YMV2"/>
<accession>A0A1A5YMV2</accession>
<evidence type="ECO:0000313" key="5">
    <source>
        <dbReference type="EMBL" id="OBR66934.1"/>
    </source>
</evidence>
<feature type="transmembrane region" description="Helical" evidence="3">
    <location>
        <begin position="192"/>
        <end position="212"/>
    </location>
</feature>
<dbReference type="InterPro" id="IPR037185">
    <property type="entry name" value="EmrE-like"/>
</dbReference>
<evidence type="ECO:0000256" key="2">
    <source>
        <dbReference type="ARBA" id="ARBA00007362"/>
    </source>
</evidence>
<dbReference type="OrthoDB" id="3180815at2"/>
<feature type="transmembrane region" description="Helical" evidence="3">
    <location>
        <begin position="307"/>
        <end position="325"/>
    </location>
</feature>
<name>A0A1A5YMV2_9BACL</name>
<sequence length="339" mass="36577">MRYVLSVLLGAASYGVLSTFVVKAYEAGYSLGEVTGSQMMVGFLLSWGFAYWLRLRRKSSKNQLPAGTMPNSSASALKAAGQKAGAGLAEANKAGAAATALSWKQRLILMAAGMPTAITGLLYYQSLRYIPASLAILLLFQFTWISVLVQSVRQRKRPSGIIYWTLFVLLSGTFLAAGVLEQGLGKLHLWGLLLGFLSAISYTLFIMVSGKAVPSAPPAERSKWMMAGALLLIWSIFPPQFLWNGDLVSSLLVFGIFLGLFGAFIPPLLFAYGVPHVGEGLAGILGAAELPVAVLLSSVVLHEQVSVLQWGGVLLVLLGIALPEWMKRRQRRKTTAFNH</sequence>
<organism evidence="5 6">
    <name type="scientific">Paenibacillus oryzae</name>
    <dbReference type="NCBI Taxonomy" id="1844972"/>
    <lineage>
        <taxon>Bacteria</taxon>
        <taxon>Bacillati</taxon>
        <taxon>Bacillota</taxon>
        <taxon>Bacilli</taxon>
        <taxon>Bacillales</taxon>
        <taxon>Paenibacillaceae</taxon>
        <taxon>Paenibacillus</taxon>
    </lineage>
</organism>
<dbReference type="STRING" id="1844972.A7K91_21635"/>
<feature type="transmembrane region" description="Helical" evidence="3">
    <location>
        <begin position="161"/>
        <end position="180"/>
    </location>
</feature>
<feature type="transmembrane region" description="Helical" evidence="3">
    <location>
        <begin position="130"/>
        <end position="149"/>
    </location>
</feature>
<protein>
    <submittedName>
        <fullName evidence="5">Multidrug transporter</fullName>
    </submittedName>
</protein>
<feature type="transmembrane region" description="Helical" evidence="3">
    <location>
        <begin position="34"/>
        <end position="53"/>
    </location>
</feature>
<proteinExistence type="inferred from homology"/>
<comment type="caution">
    <text evidence="5">The sequence shown here is derived from an EMBL/GenBank/DDBJ whole genome shotgun (WGS) entry which is preliminary data.</text>
</comment>
<dbReference type="GO" id="GO:0016020">
    <property type="term" value="C:membrane"/>
    <property type="evidence" value="ECO:0007669"/>
    <property type="project" value="InterPro"/>
</dbReference>
<feature type="transmembrane region" description="Helical" evidence="3">
    <location>
        <begin position="224"/>
        <end position="243"/>
    </location>
</feature>
<keyword evidence="6" id="KW-1185">Reference proteome</keyword>
<comment type="similarity">
    <text evidence="2">Belongs to the EamA transporter family.</text>
</comment>
<evidence type="ECO:0000313" key="6">
    <source>
        <dbReference type="Proteomes" id="UP000092024"/>
    </source>
</evidence>
<dbReference type="EMBL" id="LYPA01000042">
    <property type="protein sequence ID" value="OBR66934.1"/>
    <property type="molecule type" value="Genomic_DNA"/>
</dbReference>
<feature type="transmembrane region" description="Helical" evidence="3">
    <location>
        <begin position="107"/>
        <end position="124"/>
    </location>
</feature>
<dbReference type="SUPFAM" id="SSF103481">
    <property type="entry name" value="Multidrug resistance efflux transporter EmrE"/>
    <property type="match status" value="1"/>
</dbReference>
<feature type="transmembrane region" description="Helical" evidence="3">
    <location>
        <begin position="281"/>
        <end position="301"/>
    </location>
</feature>
<feature type="domain" description="EamA" evidence="4">
    <location>
        <begin position="189"/>
        <end position="322"/>
    </location>
</feature>
<evidence type="ECO:0000259" key="4">
    <source>
        <dbReference type="Pfam" id="PF00892"/>
    </source>
</evidence>
<evidence type="ECO:0000256" key="3">
    <source>
        <dbReference type="SAM" id="Phobius"/>
    </source>
</evidence>
<dbReference type="RefSeq" id="WP_068680893.1">
    <property type="nucleotide sequence ID" value="NZ_LYPA01000042.1"/>
</dbReference>
<dbReference type="Proteomes" id="UP000092024">
    <property type="component" value="Unassembled WGS sequence"/>
</dbReference>
<keyword evidence="3" id="KW-0812">Transmembrane</keyword>
<comment type="subcellular location">
    <subcellularLocation>
        <location evidence="1">Endomembrane system</location>
        <topology evidence="1">Multi-pass membrane protein</topology>
    </subcellularLocation>
</comment>
<gene>
    <name evidence="5" type="ORF">A7K91_21635</name>
</gene>
<feature type="transmembrane region" description="Helical" evidence="3">
    <location>
        <begin position="249"/>
        <end position="274"/>
    </location>
</feature>